<dbReference type="Proteomes" id="UP000598271">
    <property type="component" value="Unassembled WGS sequence"/>
</dbReference>
<dbReference type="Pfam" id="PF16344">
    <property type="entry name" value="FecR_C"/>
    <property type="match status" value="1"/>
</dbReference>
<dbReference type="InterPro" id="IPR012373">
    <property type="entry name" value="Ferrdict_sens_TM"/>
</dbReference>
<evidence type="ECO:0000259" key="2">
    <source>
        <dbReference type="Pfam" id="PF04773"/>
    </source>
</evidence>
<evidence type="ECO:0000259" key="3">
    <source>
        <dbReference type="Pfam" id="PF16344"/>
    </source>
</evidence>
<gene>
    <name evidence="4" type="ORF">GCM10007390_37770</name>
</gene>
<comment type="caution">
    <text evidence="4">The sequence shown here is derived from an EMBL/GenBank/DDBJ whole genome shotgun (WGS) entry which is preliminary data.</text>
</comment>
<evidence type="ECO:0000256" key="1">
    <source>
        <dbReference type="SAM" id="Phobius"/>
    </source>
</evidence>
<reference evidence="4 5" key="1">
    <citation type="journal article" date="2014" name="Int. J. Syst. Evol. Microbiol.">
        <title>Complete genome sequence of Corynebacterium casei LMG S-19264T (=DSM 44701T), isolated from a smear-ripened cheese.</title>
        <authorList>
            <consortium name="US DOE Joint Genome Institute (JGI-PGF)"/>
            <person name="Walter F."/>
            <person name="Albersmeier A."/>
            <person name="Kalinowski J."/>
            <person name="Ruckert C."/>
        </authorList>
    </citation>
    <scope>NUCLEOTIDE SEQUENCE [LARGE SCALE GENOMIC DNA]</scope>
    <source>
        <strain evidence="4 5">KCTC 12866</strain>
    </source>
</reference>
<dbReference type="RefSeq" id="WP_189566132.1">
    <property type="nucleotide sequence ID" value="NZ_BMXF01000004.1"/>
</dbReference>
<dbReference type="PANTHER" id="PTHR30273">
    <property type="entry name" value="PERIPLASMIC SIGNAL SENSOR AND SIGMA FACTOR ACTIVATOR FECR-RELATED"/>
    <property type="match status" value="1"/>
</dbReference>
<evidence type="ECO:0000313" key="5">
    <source>
        <dbReference type="Proteomes" id="UP000598271"/>
    </source>
</evidence>
<keyword evidence="1" id="KW-0472">Membrane</keyword>
<sequence length="371" mass="41790">MKNYQEFTAEDFIRDESFRDWVQGRSLEETFWPAFLQNNPGKKAAMHQAELVIRASRPIDETLTGKEIRQEVQQFLRAAEAETVREFQETTPPTEHKRWAGRWSWTRFAAAALVLIVAGLAWYILTDRRAEKELAAIANTFSPTLVETNNPTAEPLHIRLADDSEVVLSPNSRLSYPASFADSARIVYLTGEASFSVQRQDRPFLVVTGEMITKVLGTQFVVRAFDADHKFSVQVISGKVSVSRSEPDRVAGSREVNGLILTANQAAIFEKDLHQLTKTLVANPIPLKRKDHLFESEIRFDETPLPNILKGLEEQYGVPIQFDESAIQNCRITATLSNETLYEKLDLLCKTVSASYEIVDGQIVLSGRGCK</sequence>
<evidence type="ECO:0008006" key="6">
    <source>
        <dbReference type="Google" id="ProtNLM"/>
    </source>
</evidence>
<feature type="domain" description="Protein FecR C-terminal" evidence="3">
    <location>
        <begin position="298"/>
        <end position="364"/>
    </location>
</feature>
<dbReference type="EMBL" id="BMXF01000004">
    <property type="protein sequence ID" value="GHB80017.1"/>
    <property type="molecule type" value="Genomic_DNA"/>
</dbReference>
<dbReference type="InterPro" id="IPR032508">
    <property type="entry name" value="FecR_C"/>
</dbReference>
<keyword evidence="1" id="KW-1133">Transmembrane helix</keyword>
<dbReference type="Pfam" id="PF04773">
    <property type="entry name" value="FecR"/>
    <property type="match status" value="1"/>
</dbReference>
<evidence type="ECO:0000313" key="4">
    <source>
        <dbReference type="EMBL" id="GHB80017.1"/>
    </source>
</evidence>
<protein>
    <recommendedName>
        <fullName evidence="6">FecR family protein</fullName>
    </recommendedName>
</protein>
<name>A0A8J3D9N7_9BACT</name>
<dbReference type="PIRSF" id="PIRSF018266">
    <property type="entry name" value="FecR"/>
    <property type="match status" value="1"/>
</dbReference>
<accession>A0A8J3D9N7</accession>
<feature type="transmembrane region" description="Helical" evidence="1">
    <location>
        <begin position="105"/>
        <end position="125"/>
    </location>
</feature>
<dbReference type="GO" id="GO:0016989">
    <property type="term" value="F:sigma factor antagonist activity"/>
    <property type="evidence" value="ECO:0007669"/>
    <property type="project" value="TreeGrafter"/>
</dbReference>
<organism evidence="4 5">
    <name type="scientific">Persicitalea jodogahamensis</name>
    <dbReference type="NCBI Taxonomy" id="402147"/>
    <lineage>
        <taxon>Bacteria</taxon>
        <taxon>Pseudomonadati</taxon>
        <taxon>Bacteroidota</taxon>
        <taxon>Cytophagia</taxon>
        <taxon>Cytophagales</taxon>
        <taxon>Spirosomataceae</taxon>
        <taxon>Persicitalea</taxon>
    </lineage>
</organism>
<proteinExistence type="predicted"/>
<dbReference type="Gene3D" id="3.55.50.30">
    <property type="match status" value="1"/>
</dbReference>
<dbReference type="AlphaFoldDB" id="A0A8J3D9N7"/>
<keyword evidence="5" id="KW-1185">Reference proteome</keyword>
<feature type="domain" description="FecR protein" evidence="2">
    <location>
        <begin position="153"/>
        <end position="240"/>
    </location>
</feature>
<dbReference type="InterPro" id="IPR006860">
    <property type="entry name" value="FecR"/>
</dbReference>
<dbReference type="PANTHER" id="PTHR30273:SF2">
    <property type="entry name" value="PROTEIN FECR"/>
    <property type="match status" value="1"/>
</dbReference>
<dbReference type="Gene3D" id="2.60.120.1440">
    <property type="match status" value="1"/>
</dbReference>
<keyword evidence="1" id="KW-0812">Transmembrane</keyword>